<dbReference type="EMBL" id="FWWY01000002">
    <property type="protein sequence ID" value="SMC07872.1"/>
    <property type="molecule type" value="Genomic_DNA"/>
</dbReference>
<evidence type="ECO:0000313" key="1">
    <source>
        <dbReference type="EMBL" id="SMC07872.1"/>
    </source>
</evidence>
<reference evidence="2" key="1">
    <citation type="submission" date="2017-04" db="EMBL/GenBank/DDBJ databases">
        <authorList>
            <person name="Varghese N."/>
            <person name="Submissions S."/>
        </authorList>
    </citation>
    <scope>NUCLEOTIDE SEQUENCE [LARGE SCALE GENOMIC DNA]</scope>
    <source>
        <strain evidence="2">DSM 9293</strain>
    </source>
</reference>
<proteinExistence type="predicted"/>
<dbReference type="Proteomes" id="UP000192660">
    <property type="component" value="Unassembled WGS sequence"/>
</dbReference>
<dbReference type="RefSeq" id="WP_020374146.1">
    <property type="nucleotide sequence ID" value="NZ_FWWY01000002.1"/>
</dbReference>
<keyword evidence="2" id="KW-1185">Reference proteome</keyword>
<accession>A0A1W1WNU4</accession>
<gene>
    <name evidence="1" type="ORF">SAMN00768000_3503</name>
</gene>
<name>A0A1W1WNU4_SULTA</name>
<sequence>MTYQKTYGGFVNLDSVSSEQHDILLEGKRLYESQIGPSSFTTW</sequence>
<protein>
    <submittedName>
        <fullName evidence="1">Uncharacterized protein</fullName>
    </submittedName>
</protein>
<organism evidence="1 2">
    <name type="scientific">Sulfobacillus thermosulfidooxidans (strain DSM 9293 / VKM B-1269 / AT-1)</name>
    <dbReference type="NCBI Taxonomy" id="929705"/>
    <lineage>
        <taxon>Bacteria</taxon>
        <taxon>Bacillati</taxon>
        <taxon>Bacillota</taxon>
        <taxon>Clostridia</taxon>
        <taxon>Eubacteriales</taxon>
        <taxon>Clostridiales Family XVII. Incertae Sedis</taxon>
        <taxon>Sulfobacillus</taxon>
    </lineage>
</organism>
<evidence type="ECO:0000313" key="2">
    <source>
        <dbReference type="Proteomes" id="UP000192660"/>
    </source>
</evidence>
<dbReference type="AlphaFoldDB" id="A0A1W1WNU4"/>